<dbReference type="SUPFAM" id="SSF49503">
    <property type="entry name" value="Cupredoxins"/>
    <property type="match status" value="1"/>
</dbReference>
<evidence type="ECO:0000313" key="10">
    <source>
        <dbReference type="EMBL" id="KLU26341.1"/>
    </source>
</evidence>
<dbReference type="InterPro" id="IPR002386">
    <property type="entry name" value="Amicyanin/Pseudoazurin"/>
</dbReference>
<keyword evidence="2" id="KW-0813">Transport</keyword>
<keyword evidence="5" id="KW-0249">Electron transport</keyword>
<evidence type="ECO:0000256" key="5">
    <source>
        <dbReference type="ARBA" id="ARBA00022982"/>
    </source>
</evidence>
<feature type="domain" description="Blue (type 1) copper" evidence="9">
    <location>
        <begin position="41"/>
        <end position="121"/>
    </location>
</feature>
<evidence type="ECO:0000256" key="3">
    <source>
        <dbReference type="ARBA" id="ARBA00022723"/>
    </source>
</evidence>
<keyword evidence="6 7" id="KW-0186">Copper</keyword>
<accession>A0A0J1D143</accession>
<feature type="signal peptide" evidence="8">
    <location>
        <begin position="1"/>
        <end position="33"/>
    </location>
</feature>
<feature type="binding site" evidence="7">
    <location>
        <position position="111"/>
    </location>
    <ligand>
        <name>Cu cation</name>
        <dbReference type="ChEBI" id="CHEBI:23378"/>
    </ligand>
</feature>
<evidence type="ECO:0000256" key="6">
    <source>
        <dbReference type="ARBA" id="ARBA00023008"/>
    </source>
</evidence>
<dbReference type="AlphaFoldDB" id="A0A0J1D143"/>
<keyword evidence="8" id="KW-0732">Signal</keyword>
<reference evidence="10 11" key="1">
    <citation type="journal article" date="2015" name="Genome Announc.">
        <title>Draft Genome Sequence of Burkholderia sp. Strain PML1(12), an Ectomycorrhizosphere-Inhabiting Bacterium with Effective Mineral-Weathering Ability.</title>
        <authorList>
            <person name="Uroz S."/>
            <person name="Oger P."/>
        </authorList>
    </citation>
    <scope>NUCLEOTIDE SEQUENCE [LARGE SCALE GENOMIC DNA]</scope>
    <source>
        <strain evidence="11">PML1(12)</strain>
    </source>
</reference>
<keyword evidence="11" id="KW-1185">Reference proteome</keyword>
<dbReference type="PATRIC" id="fig|908627.4.peg.2350"/>
<protein>
    <recommendedName>
        <fullName evidence="9">Blue (type 1) copper domain-containing protein</fullName>
    </recommendedName>
</protein>
<evidence type="ECO:0000256" key="2">
    <source>
        <dbReference type="ARBA" id="ARBA00022448"/>
    </source>
</evidence>
<dbReference type="PRINTS" id="PR00155">
    <property type="entry name" value="AMICYANIN"/>
</dbReference>
<dbReference type="Gene3D" id="2.60.40.420">
    <property type="entry name" value="Cupredoxins - blue copper proteins"/>
    <property type="match status" value="1"/>
</dbReference>
<evidence type="ECO:0000256" key="8">
    <source>
        <dbReference type="SAM" id="SignalP"/>
    </source>
</evidence>
<comment type="cofactor">
    <cofactor evidence="7">
        <name>Cu cation</name>
        <dbReference type="ChEBI" id="CHEBI:23378"/>
    </cofactor>
    <text evidence="7">Binds 1 copper ion per subunit.</text>
</comment>
<dbReference type="Proteomes" id="UP000035963">
    <property type="component" value="Unassembled WGS sequence"/>
</dbReference>
<dbReference type="InterPro" id="IPR000923">
    <property type="entry name" value="BlueCu_1"/>
</dbReference>
<evidence type="ECO:0000256" key="4">
    <source>
        <dbReference type="ARBA" id="ARBA00022764"/>
    </source>
</evidence>
<feature type="chain" id="PRO_5005249371" description="Blue (type 1) copper domain-containing protein" evidence="8">
    <location>
        <begin position="34"/>
        <end position="121"/>
    </location>
</feature>
<keyword evidence="3 7" id="KW-0479">Metal-binding</keyword>
<dbReference type="InterPro" id="IPR052721">
    <property type="entry name" value="ET_Amicyanin"/>
</dbReference>
<dbReference type="GO" id="GO:0042597">
    <property type="term" value="C:periplasmic space"/>
    <property type="evidence" value="ECO:0007669"/>
    <property type="project" value="UniProtKB-SubCell"/>
</dbReference>
<evidence type="ECO:0000313" key="11">
    <source>
        <dbReference type="Proteomes" id="UP000035963"/>
    </source>
</evidence>
<name>A0A0J1D143_9BURK</name>
<sequence length="121" mass="12984">MPDLGRALVARTMAKTVAAMWLATALAAAPAFAADTKPATTIVIDNFSFSPAQLSVASGSTVTWENHDDMPHTIVNDATPREFKSAPIDSGEHFSQTFSKPGTYKYFCSIHPHMTGTIVVK</sequence>
<dbReference type="PANTHER" id="PTHR36507:SF1">
    <property type="entry name" value="BLL1555 PROTEIN"/>
    <property type="match status" value="1"/>
</dbReference>
<proteinExistence type="predicted"/>
<gene>
    <name evidence="10" type="ORF">EOS_10605</name>
</gene>
<dbReference type="InterPro" id="IPR008972">
    <property type="entry name" value="Cupredoxin"/>
</dbReference>
<evidence type="ECO:0000259" key="9">
    <source>
        <dbReference type="Pfam" id="PF00127"/>
    </source>
</evidence>
<feature type="binding site" evidence="7">
    <location>
        <position position="108"/>
    </location>
    <ligand>
        <name>Cu cation</name>
        <dbReference type="ChEBI" id="CHEBI:23378"/>
    </ligand>
</feature>
<evidence type="ECO:0000256" key="7">
    <source>
        <dbReference type="PIRSR" id="PIRSR602386-1"/>
    </source>
</evidence>
<dbReference type="GO" id="GO:0009055">
    <property type="term" value="F:electron transfer activity"/>
    <property type="evidence" value="ECO:0007669"/>
    <property type="project" value="InterPro"/>
</dbReference>
<dbReference type="Pfam" id="PF00127">
    <property type="entry name" value="Copper-bind"/>
    <property type="match status" value="1"/>
</dbReference>
<dbReference type="PANTHER" id="PTHR36507">
    <property type="entry name" value="BLL1555 PROTEIN"/>
    <property type="match status" value="1"/>
</dbReference>
<comment type="caution">
    <text evidence="10">The sequence shown here is derived from an EMBL/GenBank/DDBJ whole genome shotgun (WGS) entry which is preliminary data.</text>
</comment>
<comment type="subcellular location">
    <subcellularLocation>
        <location evidence="1">Periplasm</location>
    </subcellularLocation>
</comment>
<dbReference type="EMBL" id="AEJF01000075">
    <property type="protein sequence ID" value="KLU26341.1"/>
    <property type="molecule type" value="Genomic_DNA"/>
</dbReference>
<evidence type="ECO:0000256" key="1">
    <source>
        <dbReference type="ARBA" id="ARBA00004418"/>
    </source>
</evidence>
<feature type="binding site" evidence="7">
    <location>
        <position position="72"/>
    </location>
    <ligand>
        <name>Cu cation</name>
        <dbReference type="ChEBI" id="CHEBI:23378"/>
    </ligand>
</feature>
<keyword evidence="4" id="KW-0574">Periplasm</keyword>
<organism evidence="10 11">
    <name type="scientific">Caballeronia mineralivorans PML1(12)</name>
    <dbReference type="NCBI Taxonomy" id="908627"/>
    <lineage>
        <taxon>Bacteria</taxon>
        <taxon>Pseudomonadati</taxon>
        <taxon>Pseudomonadota</taxon>
        <taxon>Betaproteobacteria</taxon>
        <taxon>Burkholderiales</taxon>
        <taxon>Burkholderiaceae</taxon>
        <taxon>Caballeronia</taxon>
    </lineage>
</organism>
<dbReference type="GO" id="GO:0005507">
    <property type="term" value="F:copper ion binding"/>
    <property type="evidence" value="ECO:0007669"/>
    <property type="project" value="InterPro"/>
</dbReference>